<proteinExistence type="inferred from homology"/>
<dbReference type="InterPro" id="IPR045074">
    <property type="entry name" value="GST_C_Tau"/>
</dbReference>
<dbReference type="Gene3D" id="1.20.1050.10">
    <property type="match status" value="1"/>
</dbReference>
<dbReference type="InterPro" id="IPR045073">
    <property type="entry name" value="Omega/Tau-like"/>
</dbReference>
<dbReference type="FunFam" id="3.40.30.10:FF:000044">
    <property type="entry name" value="Glutathione S-transferase GSTU6"/>
    <property type="match status" value="1"/>
</dbReference>
<accession>A0AAV0YPB9</accession>
<sequence length="233" mass="26556">MATNELKLLGCWFSPFTCRVKFVLNIKGLEHDNIEETFFPRSDLVLQSNPVYKKIPVFSHGDKIICESSIIIEYIDQVWKDNGAPSILPSNAFDKAMARFWVAYIDDKLFNSLRNGLIAQDEESKKRHFEQVEQVFVTLEDEINKCNNEGNYFFGGDKVGLIDVGLGCFVGWIRAIEKIEQIKLLDEAKTPALVKWVEAFVVHPAVKGVLPETNKLVEFAKIYVQRLVNATPK</sequence>
<dbReference type="EC" id="2.5.1.18" evidence="1"/>
<feature type="domain" description="GST N-terminal" evidence="6">
    <location>
        <begin position="4"/>
        <end position="83"/>
    </location>
</feature>
<keyword evidence="2" id="KW-0216">Detoxification</keyword>
<dbReference type="GO" id="GO:0004364">
    <property type="term" value="F:glutathione transferase activity"/>
    <property type="evidence" value="ECO:0007669"/>
    <property type="project" value="UniProtKB-EC"/>
</dbReference>
<dbReference type="CDD" id="cd03185">
    <property type="entry name" value="GST_C_Tau"/>
    <property type="match status" value="1"/>
</dbReference>
<organism evidence="8 9">
    <name type="scientific">Vicia faba</name>
    <name type="common">Broad bean</name>
    <name type="synonym">Faba vulgaris</name>
    <dbReference type="NCBI Taxonomy" id="3906"/>
    <lineage>
        <taxon>Eukaryota</taxon>
        <taxon>Viridiplantae</taxon>
        <taxon>Streptophyta</taxon>
        <taxon>Embryophyta</taxon>
        <taxon>Tracheophyta</taxon>
        <taxon>Spermatophyta</taxon>
        <taxon>Magnoliopsida</taxon>
        <taxon>eudicotyledons</taxon>
        <taxon>Gunneridae</taxon>
        <taxon>Pentapetalae</taxon>
        <taxon>rosids</taxon>
        <taxon>fabids</taxon>
        <taxon>Fabales</taxon>
        <taxon>Fabaceae</taxon>
        <taxon>Papilionoideae</taxon>
        <taxon>50 kb inversion clade</taxon>
        <taxon>NPAAA clade</taxon>
        <taxon>Hologalegina</taxon>
        <taxon>IRL clade</taxon>
        <taxon>Fabeae</taxon>
        <taxon>Vicia</taxon>
    </lineage>
</organism>
<dbReference type="PANTHER" id="PTHR11260:SF779">
    <property type="entry name" value="GLUTATHIONE TRANSFERASE"/>
    <property type="match status" value="1"/>
</dbReference>
<dbReference type="Pfam" id="PF02798">
    <property type="entry name" value="GST_N"/>
    <property type="match status" value="1"/>
</dbReference>
<dbReference type="InterPro" id="IPR040079">
    <property type="entry name" value="Glutathione_S-Trfase"/>
</dbReference>
<dbReference type="PROSITE" id="PS50404">
    <property type="entry name" value="GST_NTER"/>
    <property type="match status" value="1"/>
</dbReference>
<dbReference type="SFLD" id="SFLDS00019">
    <property type="entry name" value="Glutathione_Transferase_(cytos"/>
    <property type="match status" value="1"/>
</dbReference>
<dbReference type="SUPFAM" id="SSF52833">
    <property type="entry name" value="Thioredoxin-like"/>
    <property type="match status" value="1"/>
</dbReference>
<dbReference type="Gene3D" id="3.40.30.10">
    <property type="entry name" value="Glutaredoxin"/>
    <property type="match status" value="1"/>
</dbReference>
<dbReference type="SFLD" id="SFLDG01152">
    <property type="entry name" value="Main.3:_Omega-_and_Tau-like"/>
    <property type="match status" value="1"/>
</dbReference>
<dbReference type="InterPro" id="IPR036249">
    <property type="entry name" value="Thioredoxin-like_sf"/>
</dbReference>
<reference evidence="8 9" key="1">
    <citation type="submission" date="2023-01" db="EMBL/GenBank/DDBJ databases">
        <authorList>
            <person name="Kreplak J."/>
        </authorList>
    </citation>
    <scope>NUCLEOTIDE SEQUENCE [LARGE SCALE GENOMIC DNA]</scope>
</reference>
<evidence type="ECO:0000313" key="8">
    <source>
        <dbReference type="EMBL" id="CAI8587781.1"/>
    </source>
</evidence>
<evidence type="ECO:0000256" key="1">
    <source>
        <dbReference type="ARBA" id="ARBA00012452"/>
    </source>
</evidence>
<dbReference type="GO" id="GO:0005737">
    <property type="term" value="C:cytoplasm"/>
    <property type="evidence" value="ECO:0007669"/>
    <property type="project" value="TreeGrafter"/>
</dbReference>
<dbReference type="InterPro" id="IPR036282">
    <property type="entry name" value="Glutathione-S-Trfase_C_sf"/>
</dbReference>
<dbReference type="InterPro" id="IPR004045">
    <property type="entry name" value="Glutathione_S-Trfase_N"/>
</dbReference>
<dbReference type="Proteomes" id="UP001157006">
    <property type="component" value="Chromosome 1L"/>
</dbReference>
<dbReference type="PROSITE" id="PS50405">
    <property type="entry name" value="GST_CTER"/>
    <property type="match status" value="1"/>
</dbReference>
<dbReference type="PANTHER" id="PTHR11260">
    <property type="entry name" value="GLUTATHIONE S-TRANSFERASE, GST, SUPERFAMILY, GST DOMAIN CONTAINING"/>
    <property type="match status" value="1"/>
</dbReference>
<evidence type="ECO:0000256" key="4">
    <source>
        <dbReference type="ARBA" id="ARBA00025743"/>
    </source>
</evidence>
<dbReference type="AlphaFoldDB" id="A0AAV0YPB9"/>
<evidence type="ECO:0000259" key="7">
    <source>
        <dbReference type="PROSITE" id="PS50405"/>
    </source>
</evidence>
<evidence type="ECO:0000259" key="6">
    <source>
        <dbReference type="PROSITE" id="PS50404"/>
    </source>
</evidence>
<evidence type="ECO:0000256" key="2">
    <source>
        <dbReference type="ARBA" id="ARBA00022575"/>
    </source>
</evidence>
<dbReference type="Pfam" id="PF00043">
    <property type="entry name" value="GST_C"/>
    <property type="match status" value="1"/>
</dbReference>
<dbReference type="EMBL" id="OX451736">
    <property type="protein sequence ID" value="CAI8587781.1"/>
    <property type="molecule type" value="Genomic_DNA"/>
</dbReference>
<dbReference type="InterPro" id="IPR010987">
    <property type="entry name" value="Glutathione-S-Trfase_C-like"/>
</dbReference>
<comment type="similarity">
    <text evidence="4">Belongs to the GST superfamily. Tau family.</text>
</comment>
<evidence type="ECO:0000256" key="5">
    <source>
        <dbReference type="ARBA" id="ARBA00047960"/>
    </source>
</evidence>
<comment type="catalytic activity">
    <reaction evidence="5">
        <text>RX + glutathione = an S-substituted glutathione + a halide anion + H(+)</text>
        <dbReference type="Rhea" id="RHEA:16437"/>
        <dbReference type="ChEBI" id="CHEBI:15378"/>
        <dbReference type="ChEBI" id="CHEBI:16042"/>
        <dbReference type="ChEBI" id="CHEBI:17792"/>
        <dbReference type="ChEBI" id="CHEBI:57925"/>
        <dbReference type="ChEBI" id="CHEBI:90779"/>
        <dbReference type="EC" id="2.5.1.18"/>
    </reaction>
</comment>
<dbReference type="SFLD" id="SFLDG00358">
    <property type="entry name" value="Main_(cytGST)"/>
    <property type="match status" value="1"/>
</dbReference>
<dbReference type="GO" id="GO:0006749">
    <property type="term" value="P:glutathione metabolic process"/>
    <property type="evidence" value="ECO:0007669"/>
    <property type="project" value="InterPro"/>
</dbReference>
<dbReference type="InterPro" id="IPR004046">
    <property type="entry name" value="GST_C"/>
</dbReference>
<keyword evidence="9" id="KW-1185">Reference proteome</keyword>
<feature type="domain" description="GST C-terminal" evidence="7">
    <location>
        <begin position="91"/>
        <end position="223"/>
    </location>
</feature>
<gene>
    <name evidence="8" type="ORF">VFH_I316240</name>
</gene>
<evidence type="ECO:0000256" key="3">
    <source>
        <dbReference type="ARBA" id="ARBA00022679"/>
    </source>
</evidence>
<keyword evidence="3" id="KW-0808">Transferase</keyword>
<evidence type="ECO:0000313" key="9">
    <source>
        <dbReference type="Proteomes" id="UP001157006"/>
    </source>
</evidence>
<dbReference type="SUPFAM" id="SSF47616">
    <property type="entry name" value="GST C-terminal domain-like"/>
    <property type="match status" value="1"/>
</dbReference>
<dbReference type="FunFam" id="1.20.1050.10:FF:000016">
    <property type="entry name" value="Glutathione S-transferase U9"/>
    <property type="match status" value="1"/>
</dbReference>
<name>A0AAV0YPB9_VICFA</name>
<protein>
    <recommendedName>
        <fullName evidence="1">glutathione transferase</fullName>
        <ecNumber evidence="1">2.5.1.18</ecNumber>
    </recommendedName>
</protein>
<dbReference type="GO" id="GO:0009407">
    <property type="term" value="P:toxin catabolic process"/>
    <property type="evidence" value="ECO:0007669"/>
    <property type="project" value="UniProtKB-ARBA"/>
</dbReference>